<feature type="domain" description="POTRA" evidence="8">
    <location>
        <begin position="22"/>
        <end position="93"/>
    </location>
</feature>
<dbReference type="Pfam" id="PF01103">
    <property type="entry name" value="Omp85"/>
    <property type="match status" value="1"/>
</dbReference>
<evidence type="ECO:0000313" key="9">
    <source>
        <dbReference type="EMBL" id="KKN48786.1"/>
    </source>
</evidence>
<dbReference type="InterPro" id="IPR039910">
    <property type="entry name" value="D15-like"/>
</dbReference>
<dbReference type="InterPro" id="IPR034746">
    <property type="entry name" value="POTRA"/>
</dbReference>
<comment type="caution">
    <text evidence="9">The sequence shown here is derived from an EMBL/GenBank/DDBJ whole genome shotgun (WGS) entry which is preliminary data.</text>
</comment>
<evidence type="ECO:0000256" key="5">
    <source>
        <dbReference type="ARBA" id="ARBA00022737"/>
    </source>
</evidence>
<evidence type="ECO:0000256" key="4">
    <source>
        <dbReference type="ARBA" id="ARBA00022729"/>
    </source>
</evidence>
<evidence type="ECO:0000256" key="1">
    <source>
        <dbReference type="ARBA" id="ARBA00004370"/>
    </source>
</evidence>
<gene>
    <name evidence="9" type="ORF">LCGC14_0649310</name>
</gene>
<dbReference type="GO" id="GO:0019867">
    <property type="term" value="C:outer membrane"/>
    <property type="evidence" value="ECO:0007669"/>
    <property type="project" value="InterPro"/>
</dbReference>
<dbReference type="AlphaFoldDB" id="A0A0F9TIL0"/>
<proteinExistence type="predicted"/>
<dbReference type="EMBL" id="LAZR01001203">
    <property type="protein sequence ID" value="KKN48786.1"/>
    <property type="molecule type" value="Genomic_DNA"/>
</dbReference>
<protein>
    <recommendedName>
        <fullName evidence="8">POTRA domain-containing protein</fullName>
    </recommendedName>
</protein>
<dbReference type="NCBIfam" id="TIGR03303">
    <property type="entry name" value="OM_YaeT"/>
    <property type="match status" value="1"/>
</dbReference>
<dbReference type="GO" id="GO:0071709">
    <property type="term" value="P:membrane assembly"/>
    <property type="evidence" value="ECO:0007669"/>
    <property type="project" value="InterPro"/>
</dbReference>
<keyword evidence="7" id="KW-0998">Cell outer membrane</keyword>
<keyword evidence="3" id="KW-0812">Transmembrane</keyword>
<keyword evidence="6" id="KW-0472">Membrane</keyword>
<keyword evidence="4" id="KW-0732">Signal</keyword>
<evidence type="ECO:0000256" key="2">
    <source>
        <dbReference type="ARBA" id="ARBA00022452"/>
    </source>
</evidence>
<dbReference type="PIRSF" id="PIRSF006076">
    <property type="entry name" value="OM_assembly_OMP85"/>
    <property type="match status" value="1"/>
</dbReference>
<dbReference type="PANTHER" id="PTHR12815:SF47">
    <property type="entry name" value="TRANSLOCATION AND ASSEMBLY MODULE SUBUNIT TAMA"/>
    <property type="match status" value="1"/>
</dbReference>
<dbReference type="InterPro" id="IPR000184">
    <property type="entry name" value="Bac_surfAg_D15"/>
</dbReference>
<dbReference type="InterPro" id="IPR023707">
    <property type="entry name" value="OM_assembly_BamA"/>
</dbReference>
<organism evidence="9">
    <name type="scientific">marine sediment metagenome</name>
    <dbReference type="NCBI Taxonomy" id="412755"/>
    <lineage>
        <taxon>unclassified sequences</taxon>
        <taxon>metagenomes</taxon>
        <taxon>ecological metagenomes</taxon>
    </lineage>
</organism>
<name>A0A0F9TIL0_9ZZZZ</name>
<evidence type="ECO:0000256" key="3">
    <source>
        <dbReference type="ARBA" id="ARBA00022692"/>
    </source>
</evidence>
<feature type="domain" description="POTRA" evidence="8">
    <location>
        <begin position="278"/>
        <end position="356"/>
    </location>
</feature>
<dbReference type="Pfam" id="PF07244">
    <property type="entry name" value="POTRA"/>
    <property type="match status" value="5"/>
</dbReference>
<dbReference type="Gene3D" id="3.10.20.310">
    <property type="entry name" value="membrane protein fhac"/>
    <property type="match status" value="5"/>
</dbReference>
<evidence type="ECO:0000259" key="8">
    <source>
        <dbReference type="PROSITE" id="PS51779"/>
    </source>
</evidence>
<dbReference type="Gene3D" id="2.40.160.50">
    <property type="entry name" value="membrane protein fhac: a member of the omp85/tpsb transporter family"/>
    <property type="match status" value="1"/>
</dbReference>
<keyword evidence="5" id="KW-0677">Repeat</keyword>
<comment type="subcellular location">
    <subcellularLocation>
        <location evidence="1">Membrane</location>
    </subcellularLocation>
</comment>
<dbReference type="PANTHER" id="PTHR12815">
    <property type="entry name" value="SORTING AND ASSEMBLY MACHINERY SAMM50 PROTEIN FAMILY MEMBER"/>
    <property type="match status" value="1"/>
</dbReference>
<dbReference type="PROSITE" id="PS51779">
    <property type="entry name" value="POTRA"/>
    <property type="match status" value="2"/>
</dbReference>
<keyword evidence="2" id="KW-1134">Transmembrane beta strand</keyword>
<accession>A0A0F9TIL0</accession>
<evidence type="ECO:0000256" key="7">
    <source>
        <dbReference type="ARBA" id="ARBA00023237"/>
    </source>
</evidence>
<reference evidence="9" key="1">
    <citation type="journal article" date="2015" name="Nature">
        <title>Complex archaea that bridge the gap between prokaryotes and eukaryotes.</title>
        <authorList>
            <person name="Spang A."/>
            <person name="Saw J.H."/>
            <person name="Jorgensen S.L."/>
            <person name="Zaremba-Niedzwiedzka K."/>
            <person name="Martijn J."/>
            <person name="Lind A.E."/>
            <person name="van Eijk R."/>
            <person name="Schleper C."/>
            <person name="Guy L."/>
            <person name="Ettema T.J."/>
        </authorList>
    </citation>
    <scope>NUCLEOTIDE SEQUENCE</scope>
</reference>
<dbReference type="InterPro" id="IPR010827">
    <property type="entry name" value="BamA/TamA_POTRA"/>
</dbReference>
<evidence type="ECO:0000256" key="6">
    <source>
        <dbReference type="ARBA" id="ARBA00023136"/>
    </source>
</evidence>
<sequence length="770" mass="88451">MFKKAILSAIFLFFPLILSSQKIIEKIEIEGNTRVPQETIRYYLFMKEGGPFNRDVLRKDFRVLWSTGFFSNIKIEEEQGAKGKIVKITVEENPVIRNIIYKTGTKLKEDEIVKKLKEKEEIIIPYSFYSPYKVQLIKKSVEELLVEKGLYSGEVKVVVSEKENSRVDIVFEIKEGKKIKVGEIVFEGETKLPSSVLRKAMTENKKHGIISWIKRKDIFKPDKLDEDLAGIKDKLQEYGYMKATVGEPRIEEVTRSSIFLEKQKMKKIIIPVDAGLRYHVGEVKIEGNKVFSTEVLRKFVTFKKGEVYSAKIREECVEDIGKNYRNKGYLYARIIAVETLDVVRKTVNVTFNIDEGELTYLSRLEFKGNTFTNDKVIRREMLIREGDRFDFGLFEDSILKIGQHGIVGLEREPQITRNPDKPAQIDVTLHLKELQKSYYMFSGGYNGYGGTFGAFNYSHLNFLGTGKILELNLDHGERIKNYKLGFSEPYFLDYPVSVGFNAYYHDIIFPDLYDRRGKGADLTISARFKRYWRASLTYSFENVNVELPEEDSNVQVDSIYSDMFGLGEHDVSSIILAFSRFTLDSPIFPTRGTLYSASCKFAGSFLGGDISLIRPKFEWSFFHPLVGDHFIGFHIEYQFIEAIGGSQVPFWERFYLGGERSIRGYDIYSIGPRSEQGTNIGGEKSIVFNAEYVMPVGGPLYAVLFYDVGNAYSSDQKISLNDMYSSAGLEMRIYFSTLPIPIRLIFAYNNRKIDPEDTNLAFRFTLGTTF</sequence>